<proteinExistence type="predicted"/>
<evidence type="ECO:0008006" key="3">
    <source>
        <dbReference type="Google" id="ProtNLM"/>
    </source>
</evidence>
<comment type="caution">
    <text evidence="1">The sequence shown here is derived from an EMBL/GenBank/DDBJ whole genome shotgun (WGS) entry which is preliminary data.</text>
</comment>
<evidence type="ECO:0000313" key="1">
    <source>
        <dbReference type="EMBL" id="MBE1560348.1"/>
    </source>
</evidence>
<organism evidence="1 2">
    <name type="scientific">Nonomuraea africana</name>
    <dbReference type="NCBI Taxonomy" id="46171"/>
    <lineage>
        <taxon>Bacteria</taxon>
        <taxon>Bacillati</taxon>
        <taxon>Actinomycetota</taxon>
        <taxon>Actinomycetes</taxon>
        <taxon>Streptosporangiales</taxon>
        <taxon>Streptosporangiaceae</taxon>
        <taxon>Nonomuraea</taxon>
    </lineage>
</organism>
<dbReference type="EMBL" id="JADBEF010000001">
    <property type="protein sequence ID" value="MBE1560348.1"/>
    <property type="molecule type" value="Genomic_DNA"/>
</dbReference>
<accession>A0ABR9KE94</accession>
<sequence>MIVSVSTEFQDSPGHAERLEAAVGRLVNRARCDGR</sequence>
<name>A0ABR9KE94_9ACTN</name>
<gene>
    <name evidence="1" type="ORF">H4W81_003127</name>
</gene>
<evidence type="ECO:0000313" key="2">
    <source>
        <dbReference type="Proteomes" id="UP000661607"/>
    </source>
</evidence>
<dbReference type="Proteomes" id="UP000661607">
    <property type="component" value="Unassembled WGS sequence"/>
</dbReference>
<keyword evidence="2" id="KW-1185">Reference proteome</keyword>
<reference evidence="1 2" key="1">
    <citation type="submission" date="2020-10" db="EMBL/GenBank/DDBJ databases">
        <title>Sequencing the genomes of 1000 actinobacteria strains.</title>
        <authorList>
            <person name="Klenk H.-P."/>
        </authorList>
    </citation>
    <scope>NUCLEOTIDE SEQUENCE [LARGE SCALE GENOMIC DNA]</scope>
    <source>
        <strain evidence="1 2">DSM 43748</strain>
    </source>
</reference>
<protein>
    <recommendedName>
        <fullName evidence="3">Antibiotic biosynthesis monooxygenase</fullName>
    </recommendedName>
</protein>